<proteinExistence type="predicted"/>
<dbReference type="Proteomes" id="UP001333110">
    <property type="component" value="Unassembled WGS sequence"/>
</dbReference>
<sequence length="476" mass="52234">MLGGELCTLVAAGEARAQELTDRLAASEDGTAYTSLHQSTPICTSLHQWGLTSDPISRSCLKTGSCEKRSPVENNDCRKGFLGREGAAACLMGCTEAQRYEIPVLMVIPAGDQWLVTKASQALEHHGLSIHWEIPTERRRVSNRGGDSTTSLGSLFQCLTTLLMKKFFLTSNLNLPWCNLRPFPLVLWLVTWEKRPTPPLYNLLSVVESSKFSPHTPFLQAKQPQFPQPLPISLVLQTLPQLRCSSLDTLQPPNVSLVVRGPKLNTVVEVQPHQCQVQGDDHCPSPAGHTISDTSQDAVGLLGHLGTLLAHIQLAINQYPQVYPVCRQQAWCHEDRPMIKNPKILLVTPGSEPGPPPLHFPPAAQSFSRLSRTVSTWAWNISKDRDSNDTIISKNHPTKQGAGAVLTKTDLTEGKATVFYALLQKQGHFCELHLWTLLGYLLSAGGGQEAGAEWSWLCLQHGQGISILVARETPSP</sequence>
<dbReference type="AlphaFoldDB" id="A0AAN7RYR0"/>
<organism evidence="1 2">
    <name type="scientific">Mycteria americana</name>
    <name type="common">Wood stork</name>
    <dbReference type="NCBI Taxonomy" id="33587"/>
    <lineage>
        <taxon>Eukaryota</taxon>
        <taxon>Metazoa</taxon>
        <taxon>Chordata</taxon>
        <taxon>Craniata</taxon>
        <taxon>Vertebrata</taxon>
        <taxon>Euteleostomi</taxon>
        <taxon>Archelosauria</taxon>
        <taxon>Archosauria</taxon>
        <taxon>Dinosauria</taxon>
        <taxon>Saurischia</taxon>
        <taxon>Theropoda</taxon>
        <taxon>Coelurosauria</taxon>
        <taxon>Aves</taxon>
        <taxon>Neognathae</taxon>
        <taxon>Neoaves</taxon>
        <taxon>Aequornithes</taxon>
        <taxon>Ciconiiformes</taxon>
        <taxon>Ciconiidae</taxon>
        <taxon>Mycteria</taxon>
    </lineage>
</organism>
<dbReference type="EMBL" id="JAUNZN010000015">
    <property type="protein sequence ID" value="KAK4812358.1"/>
    <property type="molecule type" value="Genomic_DNA"/>
</dbReference>
<protein>
    <submittedName>
        <fullName evidence="1">Uncharacterized protein</fullName>
    </submittedName>
</protein>
<keyword evidence="2" id="KW-1185">Reference proteome</keyword>
<comment type="caution">
    <text evidence="1">The sequence shown here is derived from an EMBL/GenBank/DDBJ whole genome shotgun (WGS) entry which is preliminary data.</text>
</comment>
<accession>A0AAN7RYR0</accession>
<reference evidence="1 2" key="1">
    <citation type="journal article" date="2023" name="J. Hered.">
        <title>Chromosome-level genome of the wood stork (Mycteria americana) provides insight into avian chromosome evolution.</title>
        <authorList>
            <person name="Flamio R. Jr."/>
            <person name="Ramstad K.M."/>
        </authorList>
    </citation>
    <scope>NUCLEOTIDE SEQUENCE [LARGE SCALE GENOMIC DNA]</scope>
    <source>
        <strain evidence="1">JAX WOST 10</strain>
    </source>
</reference>
<evidence type="ECO:0000313" key="2">
    <source>
        <dbReference type="Proteomes" id="UP001333110"/>
    </source>
</evidence>
<name>A0AAN7RYR0_MYCAM</name>
<gene>
    <name evidence="1" type="ORF">QYF61_018808</name>
</gene>
<evidence type="ECO:0000313" key="1">
    <source>
        <dbReference type="EMBL" id="KAK4812358.1"/>
    </source>
</evidence>